<dbReference type="Proteomes" id="UP000469763">
    <property type="component" value="Unassembled WGS sequence"/>
</dbReference>
<name>A0A7K3TGC9_9BIFI</name>
<reference evidence="2 3" key="1">
    <citation type="submission" date="2019-10" db="EMBL/GenBank/DDBJ databases">
        <title>Bifidobacterium from non-human primates.</title>
        <authorList>
            <person name="Modesto M."/>
        </authorList>
    </citation>
    <scope>NUCLEOTIDE SEQUENCE [LARGE SCALE GENOMIC DNA]</scope>
    <source>
        <strain evidence="2 3">TREC</strain>
    </source>
</reference>
<protein>
    <submittedName>
        <fullName evidence="2">Uncharacterized protein</fullName>
    </submittedName>
</protein>
<sequence>MAVLTVVLCMCCGCSGPVSKSGAAGDRPAGVRDGYGQYSSDAKVSPVWRKKINAGLSNAYKDGADAVNQILTDGVITADEMNILERQVVGCYARHGLQANADYWFSQGSGIDVWSTSKVKGDNPYERECEIESGYQILVYYYNAILRNPDSIDLEPYRYQCYKEHDLLTRDYSYEEFERLSAQGSATPLLKGGNSGDPATLQVSKCTDDPLHNISNATPGR</sequence>
<dbReference type="OrthoDB" id="3240494at2"/>
<proteinExistence type="predicted"/>
<feature type="region of interest" description="Disordered" evidence="1">
    <location>
        <begin position="188"/>
        <end position="221"/>
    </location>
</feature>
<dbReference type="RefSeq" id="WP_152350687.1">
    <property type="nucleotide sequence ID" value="NZ_WBSN01000012.1"/>
</dbReference>
<accession>A0A7K3TGC9</accession>
<comment type="caution">
    <text evidence="2">The sequence shown here is derived from an EMBL/GenBank/DDBJ whole genome shotgun (WGS) entry which is preliminary data.</text>
</comment>
<dbReference type="EMBL" id="WHZY01000003">
    <property type="protein sequence ID" value="NEG77986.1"/>
    <property type="molecule type" value="Genomic_DNA"/>
</dbReference>
<evidence type="ECO:0000313" key="3">
    <source>
        <dbReference type="Proteomes" id="UP000469763"/>
    </source>
</evidence>
<organism evidence="2 3">
    <name type="scientific">Bifidobacterium avesanii</name>
    <dbReference type="NCBI Taxonomy" id="1798157"/>
    <lineage>
        <taxon>Bacteria</taxon>
        <taxon>Bacillati</taxon>
        <taxon>Actinomycetota</taxon>
        <taxon>Actinomycetes</taxon>
        <taxon>Bifidobacteriales</taxon>
        <taxon>Bifidobacteriaceae</taxon>
        <taxon>Bifidobacterium</taxon>
    </lineage>
</organism>
<keyword evidence="3" id="KW-1185">Reference proteome</keyword>
<gene>
    <name evidence="2" type="ORF">GFD22_03140</name>
</gene>
<evidence type="ECO:0000256" key="1">
    <source>
        <dbReference type="SAM" id="MobiDB-lite"/>
    </source>
</evidence>
<evidence type="ECO:0000313" key="2">
    <source>
        <dbReference type="EMBL" id="NEG77986.1"/>
    </source>
</evidence>
<dbReference type="AlphaFoldDB" id="A0A7K3TGC9"/>